<dbReference type="Proteomes" id="UP000001073">
    <property type="component" value="Chromosome 14"/>
</dbReference>
<reference evidence="1 2" key="1">
    <citation type="submission" date="2012-10" db="EMBL/GenBank/DDBJ databases">
        <authorList>
            <consortium name="Gibbon Genome Sequencing Consortium"/>
        </authorList>
    </citation>
    <scope>NUCLEOTIDE SEQUENCE [LARGE SCALE GENOMIC DNA]</scope>
</reference>
<evidence type="ECO:0000313" key="1">
    <source>
        <dbReference type="Ensembl" id="ENSNLEP00000047684.1"/>
    </source>
</evidence>
<dbReference type="AlphaFoldDB" id="A0A2I3HVP8"/>
<dbReference type="InterPro" id="IPR036291">
    <property type="entry name" value="NAD(P)-bd_dom_sf"/>
</dbReference>
<protein>
    <submittedName>
        <fullName evidence="1">Malate dehydrogenase 1</fullName>
    </submittedName>
</protein>
<accession>A0A2I3HVP8</accession>
<name>A0A2I3HVP8_NOMLE</name>
<reference evidence="1" key="2">
    <citation type="submission" date="2025-08" db="UniProtKB">
        <authorList>
            <consortium name="Ensembl"/>
        </authorList>
    </citation>
    <scope>IDENTIFICATION</scope>
</reference>
<evidence type="ECO:0000313" key="2">
    <source>
        <dbReference type="Proteomes" id="UP000001073"/>
    </source>
</evidence>
<organism evidence="1 2">
    <name type="scientific">Nomascus leucogenys</name>
    <name type="common">Northern white-cheeked gibbon</name>
    <name type="synonym">Hylobates leucogenys</name>
    <dbReference type="NCBI Taxonomy" id="61853"/>
    <lineage>
        <taxon>Eukaryota</taxon>
        <taxon>Metazoa</taxon>
        <taxon>Chordata</taxon>
        <taxon>Craniata</taxon>
        <taxon>Vertebrata</taxon>
        <taxon>Euteleostomi</taxon>
        <taxon>Mammalia</taxon>
        <taxon>Eutheria</taxon>
        <taxon>Euarchontoglires</taxon>
        <taxon>Primates</taxon>
        <taxon>Haplorrhini</taxon>
        <taxon>Catarrhini</taxon>
        <taxon>Hylobatidae</taxon>
        <taxon>Nomascus</taxon>
    </lineage>
</organism>
<dbReference type="GeneTree" id="ENSGT00530000063410"/>
<dbReference type="SUPFAM" id="SSF51735">
    <property type="entry name" value="NAD(P)-binding Rossmann-fold domains"/>
    <property type="match status" value="1"/>
</dbReference>
<keyword evidence="2" id="KW-1185">Reference proteome</keyword>
<gene>
    <name evidence="1" type="primary">MDH1</name>
</gene>
<dbReference type="Ensembl" id="ENSNLET00000059056.1">
    <property type="protein sequence ID" value="ENSNLEP00000047684.1"/>
    <property type="gene ID" value="ENSNLEG00000009823.3"/>
</dbReference>
<sequence>MRRCSYFPKDVTVFDKDDKSEPIRVLVTGAAGQIAYSLLYSIGNGSVFGKDQMSSQQIKKRLPSKTWMWPFLWAPCQEGKAWREKIY</sequence>
<reference evidence="1" key="3">
    <citation type="submission" date="2025-09" db="UniProtKB">
        <authorList>
            <consortium name="Ensembl"/>
        </authorList>
    </citation>
    <scope>IDENTIFICATION</scope>
</reference>
<proteinExistence type="predicted"/>
<dbReference type="EMBL" id="ADFV01010166">
    <property type="status" value="NOT_ANNOTATED_CDS"/>
    <property type="molecule type" value="Genomic_DNA"/>
</dbReference>
<dbReference type="Gene3D" id="3.40.50.720">
    <property type="entry name" value="NAD(P)-binding Rossmann-like Domain"/>
    <property type="match status" value="1"/>
</dbReference>